<evidence type="ECO:0000256" key="3">
    <source>
        <dbReference type="ARBA" id="ARBA00022729"/>
    </source>
</evidence>
<evidence type="ECO:0000256" key="2">
    <source>
        <dbReference type="ARBA" id="ARBA00022448"/>
    </source>
</evidence>
<feature type="region of interest" description="Disordered" evidence="4">
    <location>
        <begin position="1"/>
        <end position="44"/>
    </location>
</feature>
<dbReference type="OrthoDB" id="10056896at2759"/>
<dbReference type="Gene3D" id="3.40.190.10">
    <property type="entry name" value="Periplasmic binding protein-like II"/>
    <property type="match status" value="3"/>
</dbReference>
<feature type="compositionally biased region" description="Low complexity" evidence="4">
    <location>
        <begin position="1"/>
        <end position="23"/>
    </location>
</feature>
<comment type="caution">
    <text evidence="7">The sequence shown here is derived from an EMBL/GenBank/DDBJ whole genome shotgun (WGS) entry which is preliminary data.</text>
</comment>
<evidence type="ECO:0000256" key="4">
    <source>
        <dbReference type="SAM" id="MobiDB-lite"/>
    </source>
</evidence>
<dbReference type="PANTHER" id="PTHR30085">
    <property type="entry name" value="AMINO ACID ABC TRANSPORTER PERMEASE"/>
    <property type="match status" value="1"/>
</dbReference>
<keyword evidence="2" id="KW-0813">Transport</keyword>
<dbReference type="SUPFAM" id="SSF53850">
    <property type="entry name" value="Periplasmic binding protein-like II"/>
    <property type="match status" value="2"/>
</dbReference>
<feature type="transmembrane region" description="Helical" evidence="5">
    <location>
        <begin position="293"/>
        <end position="319"/>
    </location>
</feature>
<keyword evidence="5" id="KW-0472">Membrane</keyword>
<keyword evidence="5" id="KW-0812">Transmembrane</keyword>
<dbReference type="SMART" id="SM00062">
    <property type="entry name" value="PBPb"/>
    <property type="match status" value="1"/>
</dbReference>
<protein>
    <submittedName>
        <fullName evidence="7">Extracellular solute-binding protein</fullName>
    </submittedName>
</protein>
<feature type="region of interest" description="Disordered" evidence="4">
    <location>
        <begin position="80"/>
        <end position="104"/>
    </location>
</feature>
<keyword evidence="3" id="KW-0732">Signal</keyword>
<dbReference type="PROSITE" id="PS51257">
    <property type="entry name" value="PROKAR_LIPOPROTEIN"/>
    <property type="match status" value="1"/>
</dbReference>
<dbReference type="GO" id="GO:0006865">
    <property type="term" value="P:amino acid transport"/>
    <property type="evidence" value="ECO:0007669"/>
    <property type="project" value="TreeGrafter"/>
</dbReference>
<accession>A0A9N8DP33</accession>
<gene>
    <name evidence="7" type="ORF">SEMRO_269_G104120.1</name>
</gene>
<dbReference type="PANTHER" id="PTHR30085:SF6">
    <property type="entry name" value="ABC TRANSPORTER GLUTAMINE-BINDING PROTEIN GLNH"/>
    <property type="match status" value="1"/>
</dbReference>
<feature type="domain" description="Solute-binding protein family 3/N-terminal" evidence="6">
    <location>
        <begin position="351"/>
        <end position="579"/>
    </location>
</feature>
<dbReference type="AlphaFoldDB" id="A0A9N8DP33"/>
<feature type="compositionally biased region" description="Low complexity" evidence="4">
    <location>
        <begin position="80"/>
        <end position="101"/>
    </location>
</feature>
<evidence type="ECO:0000313" key="8">
    <source>
        <dbReference type="Proteomes" id="UP001153069"/>
    </source>
</evidence>
<organism evidence="7 8">
    <name type="scientific">Seminavis robusta</name>
    <dbReference type="NCBI Taxonomy" id="568900"/>
    <lineage>
        <taxon>Eukaryota</taxon>
        <taxon>Sar</taxon>
        <taxon>Stramenopiles</taxon>
        <taxon>Ochrophyta</taxon>
        <taxon>Bacillariophyta</taxon>
        <taxon>Bacillariophyceae</taxon>
        <taxon>Bacillariophycidae</taxon>
        <taxon>Naviculales</taxon>
        <taxon>Naviculaceae</taxon>
        <taxon>Seminavis</taxon>
    </lineage>
</organism>
<feature type="region of interest" description="Disordered" evidence="4">
    <location>
        <begin position="180"/>
        <end position="216"/>
    </location>
</feature>
<evidence type="ECO:0000256" key="1">
    <source>
        <dbReference type="ARBA" id="ARBA00010333"/>
    </source>
</evidence>
<proteinExistence type="inferred from homology"/>
<dbReference type="Proteomes" id="UP001153069">
    <property type="component" value="Unassembled WGS sequence"/>
</dbReference>
<keyword evidence="8" id="KW-1185">Reference proteome</keyword>
<dbReference type="EMBL" id="CAICTM010000268">
    <property type="protein sequence ID" value="CAB9506523.1"/>
    <property type="molecule type" value="Genomic_DNA"/>
</dbReference>
<feature type="compositionally biased region" description="Polar residues" evidence="4">
    <location>
        <begin position="243"/>
        <end position="258"/>
    </location>
</feature>
<dbReference type="InterPro" id="IPR051455">
    <property type="entry name" value="Bact_solute-bind_prot3"/>
</dbReference>
<evidence type="ECO:0000256" key="5">
    <source>
        <dbReference type="SAM" id="Phobius"/>
    </source>
</evidence>
<evidence type="ECO:0000313" key="7">
    <source>
        <dbReference type="EMBL" id="CAB9506523.1"/>
    </source>
</evidence>
<keyword evidence="5" id="KW-1133">Transmembrane helix</keyword>
<feature type="region of interest" description="Disordered" evidence="4">
    <location>
        <begin position="234"/>
        <end position="258"/>
    </location>
</feature>
<comment type="similarity">
    <text evidence="1">Belongs to the bacterial solute-binding protein 3 family.</text>
</comment>
<evidence type="ECO:0000259" key="6">
    <source>
        <dbReference type="SMART" id="SM00062"/>
    </source>
</evidence>
<sequence length="868" mass="93572">MASSSKSSSSGSSDDDGNCSFSGLSSCASVHDEWEPPPMGSIEVATTMDSGNVADNAAAQDEDAEAFVLGLVAQRAQQARDQLDQQQQDAAASDLATQQDARISDEIEKAKAESFVPTSGVTEQPFAVKKEIPPTNNELAGAFKTDNDTTCPKWESTESAADDPVINVTPQPAVSLPGAVHVSNPLGSSPVADHDDDDEEAQIQPSAAPQVPPVPPPLGLEQSCQVSVTATLVTDEPSEEQENTTGNSPTPLADTTASPERMDCGRLLLSLQPVVEGEAVRPEKENRRHRHCFVRFSLVGIIVMVGVIILMILGLAGVLNGGNDPEDGVPLSRPDTSISSPTLAKIQKEGVLRCAHNVFLASDLYQFEEALCRTMAAAILGDAAKIELVNLPLMSHRFSGLADGEVDVLIRSITHTMERDVSESTTGAAFTFSSPYIYEGMKVAGTKQSVDCVENGFRHIEECTELRVCAFEGGTHHRALMKVLPERYIVPLPLLHTFAEYIANIEAGVCNAVASTPYSLAEKNARENGYKGDYAITKQYFSKDPISMVTRSDDAVFSDFVNSILQALFVAEQHGITKDLAHLFPLTNAALFGNEYDSAFRNAIATNGNFGEMYATCLGNAMPRDALNSLNDGSTGLIYSYPFGMIGHGREDKPLGHRMQGVVDRGVLRCGARFNRPNLATAETKTGMDFEYCFAVAAALFGGNKDAVEFVEVDSSTAGFALLAAGSIDLLAGATHTLQNGVREPTTGIGFAFTQPYFYGRVQEAEEDNSCLATHQDDKDWSSFVFWIVAATFFAEENDINQHLSNSMPEVFVYGDSFKRMFRDTVLAVGNYGEIFQRSGLPRTGRNQLNVNPNLGPQHYALPGFFDP</sequence>
<reference evidence="7" key="1">
    <citation type="submission" date="2020-06" db="EMBL/GenBank/DDBJ databases">
        <authorList>
            <consortium name="Plant Systems Biology data submission"/>
        </authorList>
    </citation>
    <scope>NUCLEOTIDE SEQUENCE</scope>
    <source>
        <strain evidence="7">D6</strain>
    </source>
</reference>
<name>A0A9N8DP33_9STRA</name>
<dbReference type="InterPro" id="IPR001638">
    <property type="entry name" value="Solute-binding_3/MltF_N"/>
</dbReference>